<feature type="transmembrane region" description="Helical" evidence="9">
    <location>
        <begin position="67"/>
        <end position="85"/>
    </location>
</feature>
<dbReference type="RefSeq" id="WP_342750363.1">
    <property type="nucleotide sequence ID" value="NZ_PVZG01000004.1"/>
</dbReference>
<evidence type="ECO:0000313" key="12">
    <source>
        <dbReference type="Proteomes" id="UP000239209"/>
    </source>
</evidence>
<gene>
    <name evidence="11" type="ORF">CLV70_104342</name>
</gene>
<dbReference type="GO" id="GO:0051537">
    <property type="term" value="F:2 iron, 2 sulfur cluster binding"/>
    <property type="evidence" value="ECO:0007669"/>
    <property type="project" value="UniProtKB-KW"/>
</dbReference>
<dbReference type="Gene3D" id="3.40.50.80">
    <property type="entry name" value="Nucleotide-binding domain of ferredoxin-NADP reductase (FNR) module"/>
    <property type="match status" value="1"/>
</dbReference>
<evidence type="ECO:0000259" key="10">
    <source>
        <dbReference type="PROSITE" id="PS51384"/>
    </source>
</evidence>
<reference evidence="11 12" key="1">
    <citation type="submission" date="2018-03" db="EMBL/GenBank/DDBJ databases">
        <title>Genomic Encyclopedia of Archaeal and Bacterial Type Strains, Phase II (KMG-II): from individual species to whole genera.</title>
        <authorList>
            <person name="Goeker M."/>
        </authorList>
    </citation>
    <scope>NUCLEOTIDE SEQUENCE [LARGE SCALE GENOMIC DNA]</scope>
    <source>
        <strain evidence="11 12">DSM 45348</strain>
    </source>
</reference>
<dbReference type="InterPro" id="IPR017938">
    <property type="entry name" value="Riboflavin_synthase-like_b-brl"/>
</dbReference>
<keyword evidence="4" id="KW-0479">Metal-binding</keyword>
<accession>A0A2T0SBJ1</accession>
<evidence type="ECO:0000256" key="7">
    <source>
        <dbReference type="ARBA" id="ARBA00023004"/>
    </source>
</evidence>
<evidence type="ECO:0000256" key="6">
    <source>
        <dbReference type="ARBA" id="ARBA00023002"/>
    </source>
</evidence>
<dbReference type="InterPro" id="IPR039261">
    <property type="entry name" value="FNR_nucleotide-bd"/>
</dbReference>
<sequence length="357" mass="38336">MLLHIQWIVLGTGAVAGSGFGATLVRIVATYPGMLMAAAGSLALVLVAATSARAARRRLRHETWHVLHLYAYLGTGLALPHQLWTGADFVGSTAARTYWWSLYALAAVAVLTYRVGVPVARNLRHRLTVTVVVTEAPGITSVYLTGRRLDRLPARAGQFLQWRFLDGPGWSRAHPFSLSAAPRADRLRITVREVGDGSARIARLRPGTRALVEGPFGRLTGETYDGGPVLLMACGIGITPLLALLEELPYGPGEATLVYRVRTAGEAAFGAELDRLAEVRGVRVARLIGPRAERPSWLPAPLAAGGDDAAELRRIAPEVARSHVYVCGPEAWAAHVRSAARAAGTPAARVHTELFHR</sequence>
<feature type="transmembrane region" description="Helical" evidence="9">
    <location>
        <begin position="7"/>
        <end position="29"/>
    </location>
</feature>
<keyword evidence="7" id="KW-0408">Iron</keyword>
<evidence type="ECO:0000256" key="5">
    <source>
        <dbReference type="ARBA" id="ARBA00022827"/>
    </source>
</evidence>
<feature type="domain" description="FAD-binding FR-type" evidence="10">
    <location>
        <begin position="122"/>
        <end position="222"/>
    </location>
</feature>
<evidence type="ECO:0000256" key="8">
    <source>
        <dbReference type="ARBA" id="ARBA00023014"/>
    </source>
</evidence>
<dbReference type="GO" id="GO:0016491">
    <property type="term" value="F:oxidoreductase activity"/>
    <property type="evidence" value="ECO:0007669"/>
    <property type="project" value="UniProtKB-KW"/>
</dbReference>
<feature type="transmembrane region" description="Helical" evidence="9">
    <location>
        <begin position="35"/>
        <end position="55"/>
    </location>
</feature>
<dbReference type="GO" id="GO:0046872">
    <property type="term" value="F:metal ion binding"/>
    <property type="evidence" value="ECO:0007669"/>
    <property type="project" value="UniProtKB-KW"/>
</dbReference>
<name>A0A2T0SBJ1_9ACTN</name>
<dbReference type="PROSITE" id="PS51384">
    <property type="entry name" value="FAD_FR"/>
    <property type="match status" value="1"/>
</dbReference>
<dbReference type="SUPFAM" id="SSF63380">
    <property type="entry name" value="Riboflavin synthase domain-like"/>
    <property type="match status" value="1"/>
</dbReference>
<dbReference type="GO" id="GO:0050660">
    <property type="term" value="F:flavin adenine dinucleotide binding"/>
    <property type="evidence" value="ECO:0007669"/>
    <property type="project" value="TreeGrafter"/>
</dbReference>
<evidence type="ECO:0000256" key="4">
    <source>
        <dbReference type="ARBA" id="ARBA00022723"/>
    </source>
</evidence>
<comment type="caution">
    <text evidence="11">The sequence shown here is derived from an EMBL/GenBank/DDBJ whole genome shotgun (WGS) entry which is preliminary data.</text>
</comment>
<dbReference type="InterPro" id="IPR017927">
    <property type="entry name" value="FAD-bd_FR_type"/>
</dbReference>
<evidence type="ECO:0000256" key="2">
    <source>
        <dbReference type="ARBA" id="ARBA00022630"/>
    </source>
</evidence>
<dbReference type="AlphaFoldDB" id="A0A2T0SBJ1"/>
<keyword evidence="3" id="KW-0001">2Fe-2S</keyword>
<keyword evidence="9" id="KW-0812">Transmembrane</keyword>
<feature type="transmembrane region" description="Helical" evidence="9">
    <location>
        <begin position="97"/>
        <end position="116"/>
    </location>
</feature>
<evidence type="ECO:0000256" key="3">
    <source>
        <dbReference type="ARBA" id="ARBA00022714"/>
    </source>
</evidence>
<dbReference type="Proteomes" id="UP000239209">
    <property type="component" value="Unassembled WGS sequence"/>
</dbReference>
<dbReference type="Gene3D" id="2.40.30.10">
    <property type="entry name" value="Translation factors"/>
    <property type="match status" value="1"/>
</dbReference>
<evidence type="ECO:0000256" key="9">
    <source>
        <dbReference type="SAM" id="Phobius"/>
    </source>
</evidence>
<keyword evidence="9" id="KW-0472">Membrane</keyword>
<dbReference type="PANTHER" id="PTHR47354">
    <property type="entry name" value="NADH OXIDOREDUCTASE HCR"/>
    <property type="match status" value="1"/>
</dbReference>
<keyword evidence="9" id="KW-1133">Transmembrane helix</keyword>
<keyword evidence="8" id="KW-0411">Iron-sulfur</keyword>
<keyword evidence="12" id="KW-1185">Reference proteome</keyword>
<organism evidence="11 12">
    <name type="scientific">Pseudosporangium ferrugineum</name>
    <dbReference type="NCBI Taxonomy" id="439699"/>
    <lineage>
        <taxon>Bacteria</taxon>
        <taxon>Bacillati</taxon>
        <taxon>Actinomycetota</taxon>
        <taxon>Actinomycetes</taxon>
        <taxon>Micromonosporales</taxon>
        <taxon>Micromonosporaceae</taxon>
        <taxon>Pseudosporangium</taxon>
    </lineage>
</organism>
<keyword evidence="5" id="KW-0274">FAD</keyword>
<comment type="cofactor">
    <cofactor evidence="1">
        <name>FAD</name>
        <dbReference type="ChEBI" id="CHEBI:57692"/>
    </cofactor>
</comment>
<dbReference type="EMBL" id="PVZG01000004">
    <property type="protein sequence ID" value="PRY30790.1"/>
    <property type="molecule type" value="Genomic_DNA"/>
</dbReference>
<proteinExistence type="predicted"/>
<dbReference type="PANTHER" id="PTHR47354:SF8">
    <property type="entry name" value="1,2-PHENYLACETYL-COA EPOXIDASE, SUBUNIT E"/>
    <property type="match status" value="1"/>
</dbReference>
<dbReference type="InterPro" id="IPR050415">
    <property type="entry name" value="MRET"/>
</dbReference>
<protein>
    <submittedName>
        <fullName evidence="11">Ferredoxin-NADP reductase</fullName>
    </submittedName>
</protein>
<dbReference type="SUPFAM" id="SSF52343">
    <property type="entry name" value="Ferredoxin reductase-like, C-terminal NADP-linked domain"/>
    <property type="match status" value="1"/>
</dbReference>
<evidence type="ECO:0000313" key="11">
    <source>
        <dbReference type="EMBL" id="PRY30790.1"/>
    </source>
</evidence>
<keyword evidence="6" id="KW-0560">Oxidoreductase</keyword>
<keyword evidence="2" id="KW-0285">Flavoprotein</keyword>
<evidence type="ECO:0000256" key="1">
    <source>
        <dbReference type="ARBA" id="ARBA00001974"/>
    </source>
</evidence>